<gene>
    <name evidence="1" type="ORF">EVAR_68677_1</name>
</gene>
<reference evidence="1 2" key="1">
    <citation type="journal article" date="2019" name="Commun. Biol.">
        <title>The bagworm genome reveals a unique fibroin gene that provides high tensile strength.</title>
        <authorList>
            <person name="Kono N."/>
            <person name="Nakamura H."/>
            <person name="Ohtoshi R."/>
            <person name="Tomita M."/>
            <person name="Numata K."/>
            <person name="Arakawa K."/>
        </authorList>
    </citation>
    <scope>NUCLEOTIDE SEQUENCE [LARGE SCALE GENOMIC DNA]</scope>
</reference>
<protein>
    <submittedName>
        <fullName evidence="1">Uncharacterized protein</fullName>
    </submittedName>
</protein>
<evidence type="ECO:0000313" key="2">
    <source>
        <dbReference type="Proteomes" id="UP000299102"/>
    </source>
</evidence>
<proteinExistence type="predicted"/>
<organism evidence="1 2">
    <name type="scientific">Eumeta variegata</name>
    <name type="common">Bagworm moth</name>
    <name type="synonym">Eumeta japonica</name>
    <dbReference type="NCBI Taxonomy" id="151549"/>
    <lineage>
        <taxon>Eukaryota</taxon>
        <taxon>Metazoa</taxon>
        <taxon>Ecdysozoa</taxon>
        <taxon>Arthropoda</taxon>
        <taxon>Hexapoda</taxon>
        <taxon>Insecta</taxon>
        <taxon>Pterygota</taxon>
        <taxon>Neoptera</taxon>
        <taxon>Endopterygota</taxon>
        <taxon>Lepidoptera</taxon>
        <taxon>Glossata</taxon>
        <taxon>Ditrysia</taxon>
        <taxon>Tineoidea</taxon>
        <taxon>Psychidae</taxon>
        <taxon>Oiketicinae</taxon>
        <taxon>Eumeta</taxon>
    </lineage>
</organism>
<dbReference type="AlphaFoldDB" id="A0A4C2AG19"/>
<accession>A0A4C2AG19</accession>
<comment type="caution">
    <text evidence="1">The sequence shown here is derived from an EMBL/GenBank/DDBJ whole genome shotgun (WGS) entry which is preliminary data.</text>
</comment>
<dbReference type="Proteomes" id="UP000299102">
    <property type="component" value="Unassembled WGS sequence"/>
</dbReference>
<dbReference type="EMBL" id="BGZK01003059">
    <property type="protein sequence ID" value="GBP98074.1"/>
    <property type="molecule type" value="Genomic_DNA"/>
</dbReference>
<dbReference type="OrthoDB" id="429597at2759"/>
<sequence>MLYGSLGIHFELVTCYGVNGKTWEGPCPFRKPHRIQVERDGDSASGIGLEVESVTLKPEGTVQHPKLFRFELPANDVMRSGKVSCIVLCATGPNHETTIRRLITSSQFISLALCAGVHIELLAPVVTTVLVTTDAHKVDAILEKVEQDRHISSYHIAEEPGIDHKIVSTHLEKPDIQKKVDTWVLYAAPAPVLIGMDSVFLIDTNLHKTPASGRAAGVVPPEAASIQMLLNVYNEESKSQYVYVMGDVRAASKRAHVLSAPAQKIYYGPLLKETRTYSRAACYRNHIAKTGVARETRPYRIQISEAGGTVFTAFGNIFGDTADALAAELGRARWAARALQPRAFGRLKGEAPDTAGAYTCRSIAVYSGPPGLPFRGRPRAGRAART</sequence>
<evidence type="ECO:0000313" key="1">
    <source>
        <dbReference type="EMBL" id="GBP98074.1"/>
    </source>
</evidence>
<keyword evidence="2" id="KW-1185">Reference proteome</keyword>
<name>A0A4C2AG19_EUMVA</name>